<evidence type="ECO:0000313" key="13">
    <source>
        <dbReference type="EMBL" id="KEQ10686.1"/>
    </source>
</evidence>
<proteinExistence type="inferred from homology"/>
<dbReference type="SUPFAM" id="SSF55785">
    <property type="entry name" value="PYP-like sensor domain (PAS domain)"/>
    <property type="match status" value="1"/>
</dbReference>
<dbReference type="SMART" id="SM00387">
    <property type="entry name" value="HATPase_c"/>
    <property type="match status" value="1"/>
</dbReference>
<dbReference type="InterPro" id="IPR003594">
    <property type="entry name" value="HATPase_dom"/>
</dbReference>
<evidence type="ECO:0000256" key="5">
    <source>
        <dbReference type="ARBA" id="ARBA00022553"/>
    </source>
</evidence>
<keyword evidence="7" id="KW-0808">Transferase</keyword>
<dbReference type="GO" id="GO:0009881">
    <property type="term" value="F:photoreceptor activity"/>
    <property type="evidence" value="ECO:0007669"/>
    <property type="project" value="UniProtKB-KW"/>
</dbReference>
<evidence type="ECO:0000256" key="1">
    <source>
        <dbReference type="ARBA" id="ARBA00000085"/>
    </source>
</evidence>
<dbReference type="EC" id="2.7.13.3" evidence="3"/>
<dbReference type="Gene3D" id="3.30.450.270">
    <property type="match status" value="1"/>
</dbReference>
<dbReference type="Gene3D" id="3.30.565.10">
    <property type="entry name" value="Histidine kinase-like ATPase, C-terminal domain"/>
    <property type="match status" value="1"/>
</dbReference>
<dbReference type="InterPro" id="IPR029016">
    <property type="entry name" value="GAF-like_dom_sf"/>
</dbReference>
<dbReference type="PANTHER" id="PTHR42878:SF15">
    <property type="entry name" value="BACTERIOPHYTOCHROME"/>
    <property type="match status" value="1"/>
</dbReference>
<gene>
    <name evidence="13" type="ORF">GV68_10555</name>
</gene>
<dbReference type="CDD" id="cd00082">
    <property type="entry name" value="HisKA"/>
    <property type="match status" value="1"/>
</dbReference>
<dbReference type="PRINTS" id="PR01033">
    <property type="entry name" value="PHYTOCHROME"/>
</dbReference>
<dbReference type="Gene3D" id="3.30.450.40">
    <property type="match status" value="1"/>
</dbReference>
<keyword evidence="9" id="KW-0157">Chromophore</keyword>
<evidence type="ECO:0000259" key="12">
    <source>
        <dbReference type="PROSITE" id="PS50109"/>
    </source>
</evidence>
<dbReference type="InterPro" id="IPR035965">
    <property type="entry name" value="PAS-like_dom_sf"/>
</dbReference>
<dbReference type="InterPro" id="IPR003018">
    <property type="entry name" value="GAF"/>
</dbReference>
<evidence type="ECO:0000259" key="11">
    <source>
        <dbReference type="PROSITE" id="PS50046"/>
    </source>
</evidence>
<dbReference type="PROSITE" id="PS50046">
    <property type="entry name" value="PHYTOCHROME_2"/>
    <property type="match status" value="1"/>
</dbReference>
<dbReference type="GO" id="GO:0000156">
    <property type="term" value="F:phosphorelay response regulator activity"/>
    <property type="evidence" value="ECO:0007669"/>
    <property type="project" value="TreeGrafter"/>
</dbReference>
<evidence type="ECO:0000256" key="10">
    <source>
        <dbReference type="ARBA" id="ARBA00023170"/>
    </source>
</evidence>
<dbReference type="FunFam" id="3.30.565.10:FF:000006">
    <property type="entry name" value="Sensor histidine kinase WalK"/>
    <property type="match status" value="1"/>
</dbReference>
<dbReference type="InterPro" id="IPR013654">
    <property type="entry name" value="PAS_2"/>
</dbReference>
<feature type="domain" description="Histidine kinase" evidence="12">
    <location>
        <begin position="514"/>
        <end position="727"/>
    </location>
</feature>
<organism evidence="13 14">
    <name type="scientific">Pseudorhizobium pelagicum</name>
    <dbReference type="NCBI Taxonomy" id="1509405"/>
    <lineage>
        <taxon>Bacteria</taxon>
        <taxon>Pseudomonadati</taxon>
        <taxon>Pseudomonadota</taxon>
        <taxon>Alphaproteobacteria</taxon>
        <taxon>Hyphomicrobiales</taxon>
        <taxon>Rhizobiaceae</taxon>
        <taxon>Rhizobium/Agrobacterium group</taxon>
        <taxon>Pseudorhizobium</taxon>
    </lineage>
</organism>
<dbReference type="SUPFAM" id="SSF47384">
    <property type="entry name" value="Homodimeric domain of signal transducing histidine kinase"/>
    <property type="match status" value="1"/>
</dbReference>
<evidence type="ECO:0000256" key="3">
    <source>
        <dbReference type="ARBA" id="ARBA00012438"/>
    </source>
</evidence>
<dbReference type="Gene3D" id="1.10.287.130">
    <property type="match status" value="1"/>
</dbReference>
<dbReference type="SUPFAM" id="SSF55874">
    <property type="entry name" value="ATPase domain of HSP90 chaperone/DNA topoisomerase II/histidine kinase"/>
    <property type="match status" value="1"/>
</dbReference>
<dbReference type="InterPro" id="IPR050351">
    <property type="entry name" value="BphY/WalK/GraS-like"/>
</dbReference>
<dbReference type="GO" id="GO:0009584">
    <property type="term" value="P:detection of visible light"/>
    <property type="evidence" value="ECO:0007669"/>
    <property type="project" value="InterPro"/>
</dbReference>
<dbReference type="GO" id="GO:0007234">
    <property type="term" value="P:osmosensory signaling via phosphorelay pathway"/>
    <property type="evidence" value="ECO:0007669"/>
    <property type="project" value="TreeGrafter"/>
</dbReference>
<dbReference type="SMART" id="SM00065">
    <property type="entry name" value="GAF"/>
    <property type="match status" value="1"/>
</dbReference>
<accession>A0A922P4C1</accession>
<keyword evidence="14" id="KW-1185">Reference proteome</keyword>
<dbReference type="GO" id="GO:0030295">
    <property type="term" value="F:protein kinase activator activity"/>
    <property type="evidence" value="ECO:0007669"/>
    <property type="project" value="TreeGrafter"/>
</dbReference>
<keyword evidence="4" id="KW-0600">Photoreceptor protein</keyword>
<dbReference type="EMBL" id="JOKJ01000002">
    <property type="protein sequence ID" value="KEQ10686.1"/>
    <property type="molecule type" value="Genomic_DNA"/>
</dbReference>
<evidence type="ECO:0000256" key="7">
    <source>
        <dbReference type="ARBA" id="ARBA00022679"/>
    </source>
</evidence>
<reference evidence="13 14" key="1">
    <citation type="submission" date="2014-06" db="EMBL/GenBank/DDBJ databases">
        <title>Rhizobium pelagicum/R2-400B4.</title>
        <authorList>
            <person name="Kimes N.E."/>
            <person name="Lopez-Perez M."/>
        </authorList>
    </citation>
    <scope>NUCLEOTIDE SEQUENCE [LARGE SCALE GENOMIC DNA]</scope>
    <source>
        <strain evidence="13 14">R2-400B4</strain>
    </source>
</reference>
<dbReference type="Pfam" id="PF02518">
    <property type="entry name" value="HATPase_c"/>
    <property type="match status" value="1"/>
</dbReference>
<dbReference type="GO" id="GO:0000155">
    <property type="term" value="F:phosphorelay sensor kinase activity"/>
    <property type="evidence" value="ECO:0007669"/>
    <property type="project" value="InterPro"/>
</dbReference>
<dbReference type="Pfam" id="PF00360">
    <property type="entry name" value="PHY"/>
    <property type="match status" value="1"/>
</dbReference>
<dbReference type="SUPFAM" id="SSF55781">
    <property type="entry name" value="GAF domain-like"/>
    <property type="match status" value="2"/>
</dbReference>
<keyword evidence="6" id="KW-0716">Sensory transduction</keyword>
<keyword evidence="10" id="KW-0675">Receptor</keyword>
<dbReference type="SMART" id="SM00388">
    <property type="entry name" value="HisKA"/>
    <property type="match status" value="1"/>
</dbReference>
<dbReference type="Gene3D" id="3.30.450.20">
    <property type="entry name" value="PAS domain"/>
    <property type="match status" value="1"/>
</dbReference>
<name>A0A922P4C1_9HYPH</name>
<feature type="domain" description="Phytochrome chromophore attachment site" evidence="11">
    <location>
        <begin position="133"/>
        <end position="291"/>
    </location>
</feature>
<dbReference type="Pfam" id="PF01590">
    <property type="entry name" value="GAF"/>
    <property type="match status" value="1"/>
</dbReference>
<dbReference type="InterPro" id="IPR036890">
    <property type="entry name" value="HATPase_C_sf"/>
</dbReference>
<dbReference type="InterPro" id="IPR036097">
    <property type="entry name" value="HisK_dim/P_sf"/>
</dbReference>
<keyword evidence="5" id="KW-0597">Phosphoprotein</keyword>
<sequence>MADITTPDLETCAREPIHIPGAIQPHGALFVLRASDMIVVQASINVTDYLGDDIVVGERPRGAVGGLLDSILQWHQTPEPTLQIPVAPYGLIVVAHRSGRSIIVEAEREEPQTASQTFTSLRSFVQTLAQQADHDASLQVTARFLRQLTGFDRTLVYQFDEDWNGQVVAEAGNGALPSYLDLRFPASDIPAQARALYATNPVRIIPNATYDAVPIIPVANPDTQTPLDLSFAQLRSVSPVHLEYMRNMGTAASMSVSIMIDGRLWGLVSCHSAAPHYVGIVTRDVCELIVQSLAMRIAAQQREVSSASRAQLGRITSRLLTLMSSGTKWPEELIDAGDDLQAQVGADGAAIITETGYFTVGECPREDEVRTIVRWLEEERSDADLVASHSLASELPPASAFAASASGVLAVRISELHPSWVIWFRPEVVRTVKWGGNPHKLVTEEGRIHPRNSFDAWREQVHQQAKPWTESELSAARDLRRAIVGIVLRRAEELAELTSELRRSNKELEAFSYSVSHDLRAPFRHIVGFAQLLRERETSLDAKSQHYLRNISESALAAGRLVDDLLNFSQLGRASIASKNVDMNKLVEEVIKSVMLSRPDRQVEWKIGRLPTAWGDATLLRQVWYNLIDNAVKYSRDREPAVISIDGSTADDVTVYSISDNGVGFDMAYVGKLFGVFQRLQRAEDFDGTGIGLALVRRIVERHNGTVKATGEEDKGATFTFALPTPEKKGRALA</sequence>
<dbReference type="Pfam" id="PF08446">
    <property type="entry name" value="PAS_2"/>
    <property type="match status" value="1"/>
</dbReference>
<dbReference type="PANTHER" id="PTHR42878">
    <property type="entry name" value="TWO-COMPONENT HISTIDINE KINASE"/>
    <property type="match status" value="1"/>
</dbReference>
<dbReference type="Pfam" id="PF00512">
    <property type="entry name" value="HisKA"/>
    <property type="match status" value="1"/>
</dbReference>
<dbReference type="InterPro" id="IPR001294">
    <property type="entry name" value="Phytochrome"/>
</dbReference>
<evidence type="ECO:0000256" key="9">
    <source>
        <dbReference type="ARBA" id="ARBA00022991"/>
    </source>
</evidence>
<evidence type="ECO:0000313" key="14">
    <source>
        <dbReference type="Proteomes" id="UP000052167"/>
    </source>
</evidence>
<evidence type="ECO:0000256" key="4">
    <source>
        <dbReference type="ARBA" id="ARBA00022543"/>
    </source>
</evidence>
<dbReference type="PROSITE" id="PS50109">
    <property type="entry name" value="HIS_KIN"/>
    <property type="match status" value="1"/>
</dbReference>
<dbReference type="InterPro" id="IPR013515">
    <property type="entry name" value="Phytochrome_cen-reg"/>
</dbReference>
<comment type="similarity">
    <text evidence="2">In the N-terminal section; belongs to the phytochrome family.</text>
</comment>
<dbReference type="Proteomes" id="UP000052167">
    <property type="component" value="Unassembled WGS sequence"/>
</dbReference>
<keyword evidence="8" id="KW-0418">Kinase</keyword>
<comment type="catalytic activity">
    <reaction evidence="1">
        <text>ATP + protein L-histidine = ADP + protein N-phospho-L-histidine.</text>
        <dbReference type="EC" id="2.7.13.3"/>
    </reaction>
</comment>
<comment type="caution">
    <text evidence="13">The sequence shown here is derived from an EMBL/GenBank/DDBJ whole genome shotgun (WGS) entry which is preliminary data.</text>
</comment>
<dbReference type="InterPro" id="IPR043150">
    <property type="entry name" value="Phytochrome_PHY_sf"/>
</dbReference>
<protein>
    <recommendedName>
        <fullName evidence="3">histidine kinase</fullName>
        <ecNumber evidence="3">2.7.13.3</ecNumber>
    </recommendedName>
</protein>
<evidence type="ECO:0000256" key="8">
    <source>
        <dbReference type="ARBA" id="ARBA00022777"/>
    </source>
</evidence>
<dbReference type="InterPro" id="IPR016132">
    <property type="entry name" value="Phyto_chromo_attachment"/>
</dbReference>
<evidence type="ECO:0000256" key="6">
    <source>
        <dbReference type="ARBA" id="ARBA00022606"/>
    </source>
</evidence>
<evidence type="ECO:0000256" key="2">
    <source>
        <dbReference type="ARBA" id="ARBA00006402"/>
    </source>
</evidence>
<dbReference type="AlphaFoldDB" id="A0A922P4C1"/>
<dbReference type="InterPro" id="IPR003661">
    <property type="entry name" value="HisK_dim/P_dom"/>
</dbReference>
<dbReference type="InterPro" id="IPR005467">
    <property type="entry name" value="His_kinase_dom"/>
</dbReference>
<dbReference type="GO" id="GO:0006355">
    <property type="term" value="P:regulation of DNA-templated transcription"/>
    <property type="evidence" value="ECO:0007669"/>
    <property type="project" value="InterPro"/>
</dbReference>